<name>A0ACD3A3M8_9AGAR</name>
<evidence type="ECO:0000313" key="1">
    <source>
        <dbReference type="EMBL" id="TFK60325.1"/>
    </source>
</evidence>
<gene>
    <name evidence="1" type="ORF">BDN72DRAFT_534674</name>
</gene>
<dbReference type="EMBL" id="ML208792">
    <property type="protein sequence ID" value="TFK60325.1"/>
    <property type="molecule type" value="Genomic_DNA"/>
</dbReference>
<accession>A0ACD3A3M8</accession>
<organism evidence="1 2">
    <name type="scientific">Pluteus cervinus</name>
    <dbReference type="NCBI Taxonomy" id="181527"/>
    <lineage>
        <taxon>Eukaryota</taxon>
        <taxon>Fungi</taxon>
        <taxon>Dikarya</taxon>
        <taxon>Basidiomycota</taxon>
        <taxon>Agaricomycotina</taxon>
        <taxon>Agaricomycetes</taxon>
        <taxon>Agaricomycetidae</taxon>
        <taxon>Agaricales</taxon>
        <taxon>Pluteineae</taxon>
        <taxon>Pluteaceae</taxon>
        <taxon>Pluteus</taxon>
    </lineage>
</organism>
<dbReference type="Proteomes" id="UP000308600">
    <property type="component" value="Unassembled WGS sequence"/>
</dbReference>
<proteinExistence type="predicted"/>
<evidence type="ECO:0000313" key="2">
    <source>
        <dbReference type="Proteomes" id="UP000308600"/>
    </source>
</evidence>
<sequence length="74" mass="8125">MASPRATKLSALYSACPRSMSAACHCCHTELRRRHAYAYGLGVSSISSPEIGTTSRTRCRHASLRRAADNRRCV</sequence>
<reference evidence="1 2" key="1">
    <citation type="journal article" date="2019" name="Nat. Ecol. Evol.">
        <title>Megaphylogeny resolves global patterns of mushroom evolution.</title>
        <authorList>
            <person name="Varga T."/>
            <person name="Krizsan K."/>
            <person name="Foldi C."/>
            <person name="Dima B."/>
            <person name="Sanchez-Garcia M."/>
            <person name="Sanchez-Ramirez S."/>
            <person name="Szollosi G.J."/>
            <person name="Szarkandi J.G."/>
            <person name="Papp V."/>
            <person name="Albert L."/>
            <person name="Andreopoulos W."/>
            <person name="Angelini C."/>
            <person name="Antonin V."/>
            <person name="Barry K.W."/>
            <person name="Bougher N.L."/>
            <person name="Buchanan P."/>
            <person name="Buyck B."/>
            <person name="Bense V."/>
            <person name="Catcheside P."/>
            <person name="Chovatia M."/>
            <person name="Cooper J."/>
            <person name="Damon W."/>
            <person name="Desjardin D."/>
            <person name="Finy P."/>
            <person name="Geml J."/>
            <person name="Haridas S."/>
            <person name="Hughes K."/>
            <person name="Justo A."/>
            <person name="Karasinski D."/>
            <person name="Kautmanova I."/>
            <person name="Kiss B."/>
            <person name="Kocsube S."/>
            <person name="Kotiranta H."/>
            <person name="LaButti K.M."/>
            <person name="Lechner B.E."/>
            <person name="Liimatainen K."/>
            <person name="Lipzen A."/>
            <person name="Lukacs Z."/>
            <person name="Mihaltcheva S."/>
            <person name="Morgado L.N."/>
            <person name="Niskanen T."/>
            <person name="Noordeloos M.E."/>
            <person name="Ohm R.A."/>
            <person name="Ortiz-Santana B."/>
            <person name="Ovrebo C."/>
            <person name="Racz N."/>
            <person name="Riley R."/>
            <person name="Savchenko A."/>
            <person name="Shiryaev A."/>
            <person name="Soop K."/>
            <person name="Spirin V."/>
            <person name="Szebenyi C."/>
            <person name="Tomsovsky M."/>
            <person name="Tulloss R.E."/>
            <person name="Uehling J."/>
            <person name="Grigoriev I.V."/>
            <person name="Vagvolgyi C."/>
            <person name="Papp T."/>
            <person name="Martin F.M."/>
            <person name="Miettinen O."/>
            <person name="Hibbett D.S."/>
            <person name="Nagy L.G."/>
        </authorList>
    </citation>
    <scope>NUCLEOTIDE SEQUENCE [LARGE SCALE GENOMIC DNA]</scope>
    <source>
        <strain evidence="1 2">NL-1719</strain>
    </source>
</reference>
<protein>
    <submittedName>
        <fullName evidence="1">Uncharacterized protein</fullName>
    </submittedName>
</protein>
<keyword evidence="2" id="KW-1185">Reference proteome</keyword>